<dbReference type="InterPro" id="IPR013078">
    <property type="entry name" value="His_Pase_superF_clade-1"/>
</dbReference>
<dbReference type="STRING" id="695939.SAMN00790413_01138"/>
<evidence type="ECO:0000313" key="1">
    <source>
        <dbReference type="EMBL" id="SMB91462.1"/>
    </source>
</evidence>
<gene>
    <name evidence="1" type="ORF">SAMN00790413_01138</name>
</gene>
<sequence>MNGPLLLVRHARAAGQAPDAPLTAQGELGAAQLAQALAHRGVTRIVSSPWTRAVETARPLAERLGLKIETDERLTERVLSGVNLADWRTHLRASFADPALALPGGESGQVARARILAALEEASDRSGLTVVLTHGNLMALALGLDFEGWAALGNPDVRRLEPSGRAERLEVYP</sequence>
<dbReference type="OrthoDB" id="512570at2"/>
<dbReference type="Pfam" id="PF00300">
    <property type="entry name" value="His_Phos_1"/>
    <property type="match status" value="1"/>
</dbReference>
<dbReference type="AlphaFoldDB" id="A0A1W1VDK5"/>
<reference evidence="1 2" key="1">
    <citation type="submission" date="2017-04" db="EMBL/GenBank/DDBJ databases">
        <authorList>
            <person name="Afonso C.L."/>
            <person name="Miller P.J."/>
            <person name="Scott M.A."/>
            <person name="Spackman E."/>
            <person name="Goraichik I."/>
            <person name="Dimitrov K.M."/>
            <person name="Suarez D.L."/>
            <person name="Swayne D.E."/>
        </authorList>
    </citation>
    <scope>NUCLEOTIDE SEQUENCE [LARGE SCALE GENOMIC DNA]</scope>
    <source>
        <strain evidence="1 2">KR-140</strain>
    </source>
</reference>
<proteinExistence type="predicted"/>
<dbReference type="SUPFAM" id="SSF53254">
    <property type="entry name" value="Phosphoglycerate mutase-like"/>
    <property type="match status" value="1"/>
</dbReference>
<name>A0A1W1VDK5_9DEIO</name>
<dbReference type="PANTHER" id="PTHR48100">
    <property type="entry name" value="BROAD-SPECIFICITY PHOSPHATASE YOR283W-RELATED"/>
    <property type="match status" value="1"/>
</dbReference>
<dbReference type="EMBL" id="FWWU01000009">
    <property type="protein sequence ID" value="SMB91462.1"/>
    <property type="molecule type" value="Genomic_DNA"/>
</dbReference>
<dbReference type="GO" id="GO:0016791">
    <property type="term" value="F:phosphatase activity"/>
    <property type="evidence" value="ECO:0007669"/>
    <property type="project" value="TreeGrafter"/>
</dbReference>
<dbReference type="PANTHER" id="PTHR48100:SF1">
    <property type="entry name" value="HISTIDINE PHOSPHATASE FAMILY PROTEIN-RELATED"/>
    <property type="match status" value="1"/>
</dbReference>
<organism evidence="1 2">
    <name type="scientific">Deinococcus hopiensis KR-140</name>
    <dbReference type="NCBI Taxonomy" id="695939"/>
    <lineage>
        <taxon>Bacteria</taxon>
        <taxon>Thermotogati</taxon>
        <taxon>Deinococcota</taxon>
        <taxon>Deinococci</taxon>
        <taxon>Deinococcales</taxon>
        <taxon>Deinococcaceae</taxon>
        <taxon>Deinococcus</taxon>
    </lineage>
</organism>
<protein>
    <submittedName>
        <fullName evidence="1">2,3-bisphosphoglycerate-dependent phosphoglycerate mutase</fullName>
    </submittedName>
</protein>
<keyword evidence="2" id="KW-1185">Reference proteome</keyword>
<dbReference type="Gene3D" id="3.40.50.1240">
    <property type="entry name" value="Phosphoglycerate mutase-like"/>
    <property type="match status" value="1"/>
</dbReference>
<evidence type="ECO:0000313" key="2">
    <source>
        <dbReference type="Proteomes" id="UP000192582"/>
    </source>
</evidence>
<dbReference type="InterPro" id="IPR029033">
    <property type="entry name" value="His_PPase_superfam"/>
</dbReference>
<dbReference type="SMART" id="SM00855">
    <property type="entry name" value="PGAM"/>
    <property type="match status" value="1"/>
</dbReference>
<dbReference type="RefSeq" id="WP_084048675.1">
    <property type="nucleotide sequence ID" value="NZ_FWWU01000009.1"/>
</dbReference>
<dbReference type="Proteomes" id="UP000192582">
    <property type="component" value="Unassembled WGS sequence"/>
</dbReference>
<accession>A0A1W1VDK5</accession>
<dbReference type="InterPro" id="IPR050275">
    <property type="entry name" value="PGM_Phosphatase"/>
</dbReference>
<dbReference type="CDD" id="cd07067">
    <property type="entry name" value="HP_PGM_like"/>
    <property type="match status" value="1"/>
</dbReference>
<dbReference type="GO" id="GO:0005737">
    <property type="term" value="C:cytoplasm"/>
    <property type="evidence" value="ECO:0007669"/>
    <property type="project" value="TreeGrafter"/>
</dbReference>